<evidence type="ECO:0000256" key="4">
    <source>
        <dbReference type="ARBA" id="ARBA00023125"/>
    </source>
</evidence>
<reference evidence="8 9" key="1">
    <citation type="submission" date="2018-08" db="EMBL/GenBank/DDBJ databases">
        <title>Meiothermus terrae DSM 26712 genome sequencing project.</title>
        <authorList>
            <person name="Da Costa M.S."/>
            <person name="Albuquerque L."/>
            <person name="Raposo P."/>
            <person name="Froufe H.J.C."/>
            <person name="Barroso C.S."/>
            <person name="Egas C."/>
        </authorList>
    </citation>
    <scope>NUCLEOTIDE SEQUENCE [LARGE SCALE GENOMIC DNA]</scope>
    <source>
        <strain evidence="8 9">DSM 26712</strain>
    </source>
</reference>
<evidence type="ECO:0000313" key="9">
    <source>
        <dbReference type="Proteomes" id="UP000265715"/>
    </source>
</evidence>
<evidence type="ECO:0000256" key="2">
    <source>
        <dbReference type="ARBA" id="ARBA00023012"/>
    </source>
</evidence>
<dbReference type="SUPFAM" id="SSF52172">
    <property type="entry name" value="CheY-like"/>
    <property type="match status" value="1"/>
</dbReference>
<feature type="modified residue" description="4-aspartylphosphate" evidence="6">
    <location>
        <position position="52"/>
    </location>
</feature>
<dbReference type="GO" id="GO:0000156">
    <property type="term" value="F:phosphorelay response regulator activity"/>
    <property type="evidence" value="ECO:0007669"/>
    <property type="project" value="TreeGrafter"/>
</dbReference>
<protein>
    <submittedName>
        <fullName evidence="8">Response regulator MprA</fullName>
    </submittedName>
</protein>
<keyword evidence="5" id="KW-0804">Transcription</keyword>
<dbReference type="OrthoDB" id="5700660at2"/>
<dbReference type="GO" id="GO:0006355">
    <property type="term" value="P:regulation of DNA-templated transcription"/>
    <property type="evidence" value="ECO:0007669"/>
    <property type="project" value="TreeGrafter"/>
</dbReference>
<name>A0A399F3J1_9DEIN</name>
<dbReference type="Gene3D" id="3.40.50.2300">
    <property type="match status" value="1"/>
</dbReference>
<dbReference type="GO" id="GO:0005829">
    <property type="term" value="C:cytosol"/>
    <property type="evidence" value="ECO:0007669"/>
    <property type="project" value="TreeGrafter"/>
</dbReference>
<evidence type="ECO:0000256" key="5">
    <source>
        <dbReference type="ARBA" id="ARBA00023163"/>
    </source>
</evidence>
<accession>A0A399F3J1</accession>
<dbReference type="InterPro" id="IPR039420">
    <property type="entry name" value="WalR-like"/>
</dbReference>
<evidence type="ECO:0000256" key="1">
    <source>
        <dbReference type="ARBA" id="ARBA00022553"/>
    </source>
</evidence>
<dbReference type="AlphaFoldDB" id="A0A399F3J1"/>
<keyword evidence="4" id="KW-0238">DNA-binding</keyword>
<comment type="caution">
    <text evidence="8">The sequence shown here is derived from an EMBL/GenBank/DDBJ whole genome shotgun (WGS) entry which is preliminary data.</text>
</comment>
<keyword evidence="1 6" id="KW-0597">Phosphoprotein</keyword>
<keyword evidence="3" id="KW-0805">Transcription regulation</keyword>
<dbReference type="EMBL" id="QXDL01000006">
    <property type="protein sequence ID" value="RIH90610.1"/>
    <property type="molecule type" value="Genomic_DNA"/>
</dbReference>
<dbReference type="CDD" id="cd17574">
    <property type="entry name" value="REC_OmpR"/>
    <property type="match status" value="1"/>
</dbReference>
<dbReference type="Pfam" id="PF00072">
    <property type="entry name" value="Response_reg"/>
    <property type="match status" value="1"/>
</dbReference>
<keyword evidence="2" id="KW-0902">Two-component regulatory system</keyword>
<dbReference type="GO" id="GO:0000976">
    <property type="term" value="F:transcription cis-regulatory region binding"/>
    <property type="evidence" value="ECO:0007669"/>
    <property type="project" value="TreeGrafter"/>
</dbReference>
<evidence type="ECO:0000259" key="7">
    <source>
        <dbReference type="PROSITE" id="PS50110"/>
    </source>
</evidence>
<evidence type="ECO:0000313" key="8">
    <source>
        <dbReference type="EMBL" id="RIH90610.1"/>
    </source>
</evidence>
<dbReference type="Proteomes" id="UP000265715">
    <property type="component" value="Unassembled WGS sequence"/>
</dbReference>
<sequence length="125" mass="13654">MQRILVIDDDPAVCSFLRRGLGYQGFEVATAGSGPEGLREFERLRPALVILDVMMPQMDGLEVLRAIRQKDPACAVLLFSGKDSEESVEEGLEAGASDYLIKPASFHEIVSRVRRLLSGVGQGHP</sequence>
<organism evidence="8 9">
    <name type="scientific">Calidithermus terrae</name>
    <dbReference type="NCBI Taxonomy" id="1408545"/>
    <lineage>
        <taxon>Bacteria</taxon>
        <taxon>Thermotogati</taxon>
        <taxon>Deinococcota</taxon>
        <taxon>Deinococci</taxon>
        <taxon>Thermales</taxon>
        <taxon>Thermaceae</taxon>
        <taxon>Calidithermus</taxon>
    </lineage>
</organism>
<dbReference type="GO" id="GO:0032993">
    <property type="term" value="C:protein-DNA complex"/>
    <property type="evidence" value="ECO:0007669"/>
    <property type="project" value="TreeGrafter"/>
</dbReference>
<gene>
    <name evidence="8" type="primary">mprA_1</name>
    <name evidence="8" type="ORF">Mterra_00311</name>
</gene>
<feature type="domain" description="Response regulatory" evidence="7">
    <location>
        <begin position="3"/>
        <end position="117"/>
    </location>
</feature>
<evidence type="ECO:0000256" key="3">
    <source>
        <dbReference type="ARBA" id="ARBA00023015"/>
    </source>
</evidence>
<dbReference type="PANTHER" id="PTHR48111">
    <property type="entry name" value="REGULATOR OF RPOS"/>
    <property type="match status" value="1"/>
</dbReference>
<proteinExistence type="predicted"/>
<dbReference type="RefSeq" id="WP_119313562.1">
    <property type="nucleotide sequence ID" value="NZ_QXDL01000006.1"/>
</dbReference>
<dbReference type="PANTHER" id="PTHR48111:SF22">
    <property type="entry name" value="REGULATOR OF RPOS"/>
    <property type="match status" value="1"/>
</dbReference>
<keyword evidence="9" id="KW-1185">Reference proteome</keyword>
<dbReference type="InterPro" id="IPR011006">
    <property type="entry name" value="CheY-like_superfamily"/>
</dbReference>
<dbReference type="SMART" id="SM00448">
    <property type="entry name" value="REC"/>
    <property type="match status" value="1"/>
</dbReference>
<dbReference type="PROSITE" id="PS50110">
    <property type="entry name" value="RESPONSE_REGULATORY"/>
    <property type="match status" value="1"/>
</dbReference>
<dbReference type="FunFam" id="3.40.50.2300:FF:000001">
    <property type="entry name" value="DNA-binding response regulator PhoB"/>
    <property type="match status" value="1"/>
</dbReference>
<dbReference type="InterPro" id="IPR001789">
    <property type="entry name" value="Sig_transdc_resp-reg_receiver"/>
</dbReference>
<evidence type="ECO:0000256" key="6">
    <source>
        <dbReference type="PROSITE-ProRule" id="PRU00169"/>
    </source>
</evidence>